<protein>
    <submittedName>
        <fullName evidence="2">GNAT family N-acetyltransferase</fullName>
    </submittedName>
</protein>
<dbReference type="CDD" id="cd04301">
    <property type="entry name" value="NAT_SF"/>
    <property type="match status" value="1"/>
</dbReference>
<dbReference type="Proteomes" id="UP000627166">
    <property type="component" value="Unassembled WGS sequence"/>
</dbReference>
<reference evidence="2 3" key="1">
    <citation type="submission" date="2020-08" db="EMBL/GenBank/DDBJ databases">
        <title>A Genomic Blueprint of the Chicken Gut Microbiome.</title>
        <authorList>
            <person name="Gilroy R."/>
            <person name="Ravi A."/>
            <person name="Getino M."/>
            <person name="Pursley I."/>
            <person name="Horton D.L."/>
            <person name="Alikhan N.-F."/>
            <person name="Baker D."/>
            <person name="Gharbi K."/>
            <person name="Hall N."/>
            <person name="Watson M."/>
            <person name="Adriaenssens E.M."/>
            <person name="Foster-Nyarko E."/>
            <person name="Jarju S."/>
            <person name="Secka A."/>
            <person name="Antonio M."/>
            <person name="Oren A."/>
            <person name="Chaudhuri R."/>
            <person name="La Ragione R.M."/>
            <person name="Hildebrand F."/>
            <person name="Pallen M.J."/>
        </authorList>
    </citation>
    <scope>NUCLEOTIDE SEQUENCE [LARGE SCALE GENOMIC DNA]</scope>
    <source>
        <strain evidence="2 3">N37</strain>
    </source>
</reference>
<dbReference type="Pfam" id="PF13508">
    <property type="entry name" value="Acetyltransf_7"/>
    <property type="match status" value="1"/>
</dbReference>
<organism evidence="2 3">
    <name type="scientific">Clostridium faecium</name>
    <dbReference type="NCBI Taxonomy" id="2762223"/>
    <lineage>
        <taxon>Bacteria</taxon>
        <taxon>Bacillati</taxon>
        <taxon>Bacillota</taxon>
        <taxon>Clostridia</taxon>
        <taxon>Eubacteriales</taxon>
        <taxon>Clostridiaceae</taxon>
        <taxon>Clostridium</taxon>
    </lineage>
</organism>
<gene>
    <name evidence="2" type="ORF">H9637_08965</name>
</gene>
<dbReference type="InterPro" id="IPR000182">
    <property type="entry name" value="GNAT_dom"/>
</dbReference>
<proteinExistence type="predicted"/>
<keyword evidence="3" id="KW-1185">Reference proteome</keyword>
<name>A0ABR8YSC4_9CLOT</name>
<dbReference type="EMBL" id="JACSQB010000064">
    <property type="protein sequence ID" value="MBD8047162.1"/>
    <property type="molecule type" value="Genomic_DNA"/>
</dbReference>
<evidence type="ECO:0000259" key="1">
    <source>
        <dbReference type="Pfam" id="PF13508"/>
    </source>
</evidence>
<evidence type="ECO:0000313" key="2">
    <source>
        <dbReference type="EMBL" id="MBD8047162.1"/>
    </source>
</evidence>
<dbReference type="SUPFAM" id="SSF55729">
    <property type="entry name" value="Acyl-CoA N-acyltransferases (Nat)"/>
    <property type="match status" value="1"/>
</dbReference>
<dbReference type="InterPro" id="IPR016181">
    <property type="entry name" value="Acyl_CoA_acyltransferase"/>
</dbReference>
<accession>A0ABR8YSC4</accession>
<evidence type="ECO:0000313" key="3">
    <source>
        <dbReference type="Proteomes" id="UP000627166"/>
    </source>
</evidence>
<sequence>MSDYCYYTSIHDVLVLKEFQNKGIGTNIMNMLIEKFSHTNIYLTHTPDKDEFYKKFNFDKINNAMRLKSK</sequence>
<dbReference type="Gene3D" id="3.40.630.30">
    <property type="match status" value="1"/>
</dbReference>
<feature type="domain" description="N-acetyltransferase" evidence="1">
    <location>
        <begin position="9"/>
        <end position="58"/>
    </location>
</feature>
<comment type="caution">
    <text evidence="2">The sequence shown here is derived from an EMBL/GenBank/DDBJ whole genome shotgun (WGS) entry which is preliminary data.</text>
</comment>